<evidence type="ECO:0000313" key="2">
    <source>
        <dbReference type="EMBL" id="MFD0872257.1"/>
    </source>
</evidence>
<dbReference type="EMBL" id="JBHTIU010000106">
    <property type="protein sequence ID" value="MFD0872257.1"/>
    <property type="molecule type" value="Genomic_DNA"/>
</dbReference>
<reference evidence="3" key="1">
    <citation type="journal article" date="2019" name="Int. J. Syst. Evol. Microbiol.">
        <title>The Global Catalogue of Microorganisms (GCM) 10K type strain sequencing project: providing services to taxonomists for standard genome sequencing and annotation.</title>
        <authorList>
            <consortium name="The Broad Institute Genomics Platform"/>
            <consortium name="The Broad Institute Genome Sequencing Center for Infectious Disease"/>
            <person name="Wu L."/>
            <person name="Ma J."/>
        </authorList>
    </citation>
    <scope>NUCLEOTIDE SEQUENCE [LARGE SCALE GENOMIC DNA]</scope>
    <source>
        <strain evidence="3">CCUG 57263</strain>
    </source>
</reference>
<dbReference type="InterPro" id="IPR035903">
    <property type="entry name" value="HesB-like_dom_sf"/>
</dbReference>
<evidence type="ECO:0000313" key="3">
    <source>
        <dbReference type="Proteomes" id="UP001597120"/>
    </source>
</evidence>
<feature type="domain" description="Core" evidence="1">
    <location>
        <begin position="1"/>
        <end position="106"/>
    </location>
</feature>
<dbReference type="Gene3D" id="2.60.300.12">
    <property type="entry name" value="HesB-like domain"/>
    <property type="match status" value="1"/>
</dbReference>
<organism evidence="2 3">
    <name type="scientific">Paenibacillus residui</name>
    <dbReference type="NCBI Taxonomy" id="629724"/>
    <lineage>
        <taxon>Bacteria</taxon>
        <taxon>Bacillati</taxon>
        <taxon>Bacillota</taxon>
        <taxon>Bacilli</taxon>
        <taxon>Bacillales</taxon>
        <taxon>Paenibacillaceae</taxon>
        <taxon>Paenibacillus</taxon>
    </lineage>
</organism>
<protein>
    <submittedName>
        <fullName evidence="2">Iron-sulfur cluster biosynthesis family protein</fullName>
    </submittedName>
</protein>
<accession>A0ABW3DFL4</accession>
<gene>
    <name evidence="2" type="ORF">ACFQ03_24350</name>
</gene>
<evidence type="ECO:0000259" key="1">
    <source>
        <dbReference type="Pfam" id="PF01521"/>
    </source>
</evidence>
<keyword evidence="3" id="KW-1185">Reference proteome</keyword>
<dbReference type="RefSeq" id="WP_144933466.1">
    <property type="nucleotide sequence ID" value="NZ_JBHTIU010000106.1"/>
</dbReference>
<dbReference type="SUPFAM" id="SSF89360">
    <property type="entry name" value="HesB-like domain"/>
    <property type="match status" value="1"/>
</dbReference>
<name>A0ABW3DFL4_9BACL</name>
<sequence length="119" mass="13440">MHIEVGPAAQSEILQRFGREGYALKLVYDSEGCGCAVSGVPQIWVVDPMEPSEESPAAAYSPISILYEKRQEVFFEDNLRLDYNTEKKVFQLKSNQQIYNASMTLLDKRNTTSSVSRTQ</sequence>
<dbReference type="Pfam" id="PF01521">
    <property type="entry name" value="Fe-S_biosyn"/>
    <property type="match status" value="1"/>
</dbReference>
<dbReference type="InterPro" id="IPR000361">
    <property type="entry name" value="ATAP_core_dom"/>
</dbReference>
<dbReference type="Proteomes" id="UP001597120">
    <property type="component" value="Unassembled WGS sequence"/>
</dbReference>
<comment type="caution">
    <text evidence="2">The sequence shown here is derived from an EMBL/GenBank/DDBJ whole genome shotgun (WGS) entry which is preliminary data.</text>
</comment>
<proteinExistence type="predicted"/>